<evidence type="ECO:0000256" key="6">
    <source>
        <dbReference type="SAM" id="Phobius"/>
    </source>
</evidence>
<keyword evidence="2" id="KW-0808">Transferase</keyword>
<evidence type="ECO:0000256" key="2">
    <source>
        <dbReference type="ARBA" id="ARBA00022679"/>
    </source>
</evidence>
<dbReference type="PROSITE" id="PS51794">
    <property type="entry name" value="DAC"/>
    <property type="match status" value="1"/>
</dbReference>
<keyword evidence="5" id="KW-0067">ATP-binding</keyword>
<reference evidence="8 9" key="1">
    <citation type="submission" date="2015-10" db="EMBL/GenBank/DDBJ databases">
        <title>Metagenome-Assembled Genomes uncover a global brackish microbiome.</title>
        <authorList>
            <person name="Hugerth L.W."/>
            <person name="Larsson J."/>
            <person name="Alneberg J."/>
            <person name="Lindh M.V."/>
            <person name="Legrand C."/>
            <person name="Pinhassi J."/>
            <person name="Andersson A.F."/>
        </authorList>
    </citation>
    <scope>NUCLEOTIDE SEQUENCE [LARGE SCALE GENOMIC DNA]</scope>
    <source>
        <strain evidence="8">BACL9 MAG-120924-bin69</strain>
    </source>
</reference>
<name>A0A0R2XDJ3_9BACT</name>
<feature type="domain" description="DAC" evidence="7">
    <location>
        <begin position="1"/>
        <end position="52"/>
    </location>
</feature>
<comment type="catalytic activity">
    <reaction evidence="1">
        <text>2 ATP = 3',3'-c-di-AMP + 2 diphosphate</text>
        <dbReference type="Rhea" id="RHEA:35655"/>
        <dbReference type="ChEBI" id="CHEBI:30616"/>
        <dbReference type="ChEBI" id="CHEBI:33019"/>
        <dbReference type="ChEBI" id="CHEBI:71500"/>
        <dbReference type="EC" id="2.7.7.85"/>
    </reaction>
</comment>
<organism evidence="8 9">
    <name type="scientific">Verrucomicrobia subdivision 6 bacterium BACL9 MAG-120924-bin69</name>
    <dbReference type="NCBI Taxonomy" id="1655635"/>
    <lineage>
        <taxon>Bacteria</taxon>
        <taxon>Pseudomonadati</taxon>
        <taxon>Verrucomicrobiota</taxon>
        <taxon>Verrucomicrobiia</taxon>
        <taxon>Verrucomicrobiales</taxon>
        <taxon>Verrucomicrobia subdivision 6</taxon>
    </lineage>
</organism>
<dbReference type="EMBL" id="LIDN01000294">
    <property type="protein sequence ID" value="KRP32228.1"/>
    <property type="molecule type" value="Genomic_DNA"/>
</dbReference>
<protein>
    <recommendedName>
        <fullName evidence="7">DAC domain-containing protein</fullName>
    </recommendedName>
</protein>
<dbReference type="InterPro" id="IPR003390">
    <property type="entry name" value="DNA_integrity_scan_DisA_N"/>
</dbReference>
<evidence type="ECO:0000256" key="4">
    <source>
        <dbReference type="ARBA" id="ARBA00022741"/>
    </source>
</evidence>
<dbReference type="PANTHER" id="PTHR34185">
    <property type="entry name" value="DIADENYLATE CYCLASE"/>
    <property type="match status" value="1"/>
</dbReference>
<keyword evidence="6" id="KW-0812">Transmembrane</keyword>
<keyword evidence="3" id="KW-0548">Nucleotidyltransferase</keyword>
<evidence type="ECO:0000313" key="8">
    <source>
        <dbReference type="EMBL" id="KRP32228.1"/>
    </source>
</evidence>
<proteinExistence type="predicted"/>
<accession>A0A0R2XDJ3</accession>
<dbReference type="GO" id="GO:0004016">
    <property type="term" value="F:adenylate cyclase activity"/>
    <property type="evidence" value="ECO:0007669"/>
    <property type="project" value="TreeGrafter"/>
</dbReference>
<dbReference type="GO" id="GO:0005524">
    <property type="term" value="F:ATP binding"/>
    <property type="evidence" value="ECO:0007669"/>
    <property type="project" value="UniProtKB-KW"/>
</dbReference>
<dbReference type="InterPro" id="IPR036888">
    <property type="entry name" value="DNA_integrity_DisA_N_sf"/>
</dbReference>
<dbReference type="SUPFAM" id="SSF143597">
    <property type="entry name" value="YojJ-like"/>
    <property type="match status" value="1"/>
</dbReference>
<feature type="transmembrane region" description="Helical" evidence="6">
    <location>
        <begin position="96"/>
        <end position="117"/>
    </location>
</feature>
<evidence type="ECO:0000259" key="7">
    <source>
        <dbReference type="PROSITE" id="PS51794"/>
    </source>
</evidence>
<keyword evidence="6" id="KW-1133">Transmembrane helix</keyword>
<comment type="caution">
    <text evidence="8">The sequence shown here is derived from an EMBL/GenBank/DDBJ whole genome shotgun (WGS) entry which is preliminary data.</text>
</comment>
<dbReference type="InterPro" id="IPR050338">
    <property type="entry name" value="DisA"/>
</dbReference>
<dbReference type="AlphaFoldDB" id="A0A0R2XDJ3"/>
<evidence type="ECO:0000256" key="1">
    <source>
        <dbReference type="ARBA" id="ARBA00000877"/>
    </source>
</evidence>
<dbReference type="Pfam" id="PF02457">
    <property type="entry name" value="DAC"/>
    <property type="match status" value="1"/>
</dbReference>
<dbReference type="Proteomes" id="UP000051220">
    <property type="component" value="Unassembled WGS sequence"/>
</dbReference>
<keyword evidence="6" id="KW-0472">Membrane</keyword>
<dbReference type="Gene3D" id="3.40.1700.10">
    <property type="entry name" value="DNA integrity scanning protein, DisA, N-terminal domain"/>
    <property type="match status" value="1"/>
</dbReference>
<evidence type="ECO:0000256" key="3">
    <source>
        <dbReference type="ARBA" id="ARBA00022695"/>
    </source>
</evidence>
<dbReference type="GO" id="GO:0106408">
    <property type="term" value="F:diadenylate cyclase activity"/>
    <property type="evidence" value="ECO:0007669"/>
    <property type="project" value="UniProtKB-EC"/>
</dbReference>
<sequence length="122" mass="12859">MSQQGMSRVLGLRHRAALGLSEESDAVVLVLSEETGELTLCRQGKMERPLEINLLRQKLTELLVGGEGVSWGGGLLRGFVRPTGGPGALGRRVVRIGICMVLAVGVWGILGVLVAGMRAGGR</sequence>
<evidence type="ECO:0000256" key="5">
    <source>
        <dbReference type="ARBA" id="ARBA00022840"/>
    </source>
</evidence>
<dbReference type="PANTHER" id="PTHR34185:SF1">
    <property type="entry name" value="DIADENYLATE CYCLASE"/>
    <property type="match status" value="1"/>
</dbReference>
<evidence type="ECO:0000313" key="9">
    <source>
        <dbReference type="Proteomes" id="UP000051220"/>
    </source>
</evidence>
<gene>
    <name evidence="8" type="ORF">ABS33_06950</name>
</gene>
<keyword evidence="4" id="KW-0547">Nucleotide-binding</keyword>